<evidence type="ECO:0000256" key="3">
    <source>
        <dbReference type="ARBA" id="ARBA00023012"/>
    </source>
</evidence>
<proteinExistence type="predicted"/>
<keyword evidence="3" id="KW-0902">Two-component regulatory system</keyword>
<accession>M1N0F2</accession>
<dbReference type="GO" id="GO:0032993">
    <property type="term" value="C:protein-DNA complex"/>
    <property type="evidence" value="ECO:0007669"/>
    <property type="project" value="TreeGrafter"/>
</dbReference>
<dbReference type="SUPFAM" id="SSF52172">
    <property type="entry name" value="CheY-like"/>
    <property type="match status" value="1"/>
</dbReference>
<evidence type="ECO:0000256" key="4">
    <source>
        <dbReference type="ARBA" id="ARBA00023015"/>
    </source>
</evidence>
<dbReference type="OrthoDB" id="9790442at2"/>
<dbReference type="CDD" id="cd00383">
    <property type="entry name" value="trans_reg_C"/>
    <property type="match status" value="1"/>
</dbReference>
<evidence type="ECO:0000256" key="2">
    <source>
        <dbReference type="ARBA" id="ARBA00022553"/>
    </source>
</evidence>
<dbReference type="Pfam" id="PF00486">
    <property type="entry name" value="Trans_reg_C"/>
    <property type="match status" value="1"/>
</dbReference>
<dbReference type="PATRIC" id="fig|931276.5.peg.3316"/>
<keyword evidence="13" id="KW-1185">Reference proteome</keyword>
<dbReference type="HOGENOM" id="CLU_000445_30_1_9"/>
<feature type="domain" description="Response regulatory" evidence="10">
    <location>
        <begin position="2"/>
        <end position="116"/>
    </location>
</feature>
<feature type="DNA-binding region" description="OmpR/PhoB-type" evidence="9">
    <location>
        <begin position="124"/>
        <end position="222"/>
    </location>
</feature>
<dbReference type="EMBL" id="CP004121">
    <property type="protein sequence ID" value="AGF57052.1"/>
    <property type="molecule type" value="Genomic_DNA"/>
</dbReference>
<dbReference type="PANTHER" id="PTHR48111:SF22">
    <property type="entry name" value="REGULATOR OF RPOS"/>
    <property type="match status" value="1"/>
</dbReference>
<dbReference type="eggNOG" id="COG0745">
    <property type="taxonomic scope" value="Bacteria"/>
</dbReference>
<evidence type="ECO:0000259" key="10">
    <source>
        <dbReference type="PROSITE" id="PS50110"/>
    </source>
</evidence>
<dbReference type="Pfam" id="PF00072">
    <property type="entry name" value="Response_reg"/>
    <property type="match status" value="1"/>
</dbReference>
<keyword evidence="6" id="KW-0804">Transcription</keyword>
<keyword evidence="4" id="KW-0805">Transcription regulation</keyword>
<dbReference type="RefSeq" id="WP_015393370.1">
    <property type="nucleotide sequence ID" value="NC_020291.1"/>
</dbReference>
<evidence type="ECO:0000256" key="1">
    <source>
        <dbReference type="ARBA" id="ARBA00018672"/>
    </source>
</evidence>
<dbReference type="Gene3D" id="6.10.250.690">
    <property type="match status" value="1"/>
</dbReference>
<name>M1N0F2_9CLOT</name>
<dbReference type="AlphaFoldDB" id="M1N0F2"/>
<evidence type="ECO:0000313" key="13">
    <source>
        <dbReference type="Proteomes" id="UP000011728"/>
    </source>
</evidence>
<protein>
    <recommendedName>
        <fullName evidence="1">Stage 0 sporulation protein A homolog</fullName>
    </recommendedName>
</protein>
<evidence type="ECO:0000259" key="11">
    <source>
        <dbReference type="PROSITE" id="PS51755"/>
    </source>
</evidence>
<evidence type="ECO:0000256" key="7">
    <source>
        <dbReference type="ARBA" id="ARBA00024867"/>
    </source>
</evidence>
<dbReference type="PROSITE" id="PS50110">
    <property type="entry name" value="RESPONSE_REGULATORY"/>
    <property type="match status" value="1"/>
</dbReference>
<dbReference type="CDD" id="cd17625">
    <property type="entry name" value="REC_OmpR_DrrD-like"/>
    <property type="match status" value="1"/>
</dbReference>
<feature type="domain" description="OmpR/PhoB-type" evidence="11">
    <location>
        <begin position="124"/>
        <end position="222"/>
    </location>
</feature>
<dbReference type="SMART" id="SM00448">
    <property type="entry name" value="REC"/>
    <property type="match status" value="1"/>
</dbReference>
<evidence type="ECO:0000313" key="12">
    <source>
        <dbReference type="EMBL" id="AGF57052.1"/>
    </source>
</evidence>
<dbReference type="InterPro" id="IPR011006">
    <property type="entry name" value="CheY-like_superfamily"/>
</dbReference>
<dbReference type="GO" id="GO:0000156">
    <property type="term" value="F:phosphorelay response regulator activity"/>
    <property type="evidence" value="ECO:0007669"/>
    <property type="project" value="TreeGrafter"/>
</dbReference>
<comment type="function">
    <text evidence="7">May play the central regulatory role in sporulation. It may be an element of the effector pathway responsible for the activation of sporulation genes in response to nutritional stress. Spo0A may act in concert with spo0H (a sigma factor) to control the expression of some genes that are critical to the sporulation process.</text>
</comment>
<dbReference type="PROSITE" id="PS51755">
    <property type="entry name" value="OMPR_PHOB"/>
    <property type="match status" value="1"/>
</dbReference>
<dbReference type="PANTHER" id="PTHR48111">
    <property type="entry name" value="REGULATOR OF RPOS"/>
    <property type="match status" value="1"/>
</dbReference>
<dbReference type="InterPro" id="IPR036388">
    <property type="entry name" value="WH-like_DNA-bd_sf"/>
</dbReference>
<dbReference type="GO" id="GO:0006355">
    <property type="term" value="P:regulation of DNA-templated transcription"/>
    <property type="evidence" value="ECO:0007669"/>
    <property type="project" value="InterPro"/>
</dbReference>
<gene>
    <name evidence="12" type="primary">dltR</name>
    <name evidence="12" type="ORF">Cspa_c32910</name>
</gene>
<dbReference type="Gene3D" id="3.40.50.2300">
    <property type="match status" value="1"/>
</dbReference>
<sequence length="225" mass="25472">MRILIVDDEIRLAEALGQIMIQNKYIADIVNDGESGYDYAMSGIYDVIILDVMLPKMNGFEIVRKMRENNEKTPVILLTAKDEIADKVTGLDCGADDYLTKPFSPEELLARVRALSRRQGEIVSNELKFGDLVLNQSTNTLLCNSKSIRLGLKEFEILRLLMSNPTSIITKEDLILKVWGSDSNAEDNNVEVYISFLRKKFFFLGSTVTIETVRKIGYHLGENKK</sequence>
<dbReference type="InterPro" id="IPR001789">
    <property type="entry name" value="Sig_transdc_resp-reg_receiver"/>
</dbReference>
<evidence type="ECO:0000256" key="8">
    <source>
        <dbReference type="PROSITE-ProRule" id="PRU00169"/>
    </source>
</evidence>
<dbReference type="Gene3D" id="1.10.10.10">
    <property type="entry name" value="Winged helix-like DNA-binding domain superfamily/Winged helix DNA-binding domain"/>
    <property type="match status" value="1"/>
</dbReference>
<dbReference type="STRING" id="36745.CLSAP_30580"/>
<evidence type="ECO:0000256" key="9">
    <source>
        <dbReference type="PROSITE-ProRule" id="PRU01091"/>
    </source>
</evidence>
<dbReference type="Proteomes" id="UP000011728">
    <property type="component" value="Chromosome"/>
</dbReference>
<dbReference type="InterPro" id="IPR039420">
    <property type="entry name" value="WalR-like"/>
</dbReference>
<dbReference type="KEGG" id="csr:Cspa_c32910"/>
<reference evidence="12 13" key="1">
    <citation type="submission" date="2013-02" db="EMBL/GenBank/DDBJ databases">
        <title>Genome sequence of Clostridium saccharoperbutylacetonicum N1-4(HMT).</title>
        <authorList>
            <person name="Poehlein A."/>
            <person name="Daniel R."/>
        </authorList>
    </citation>
    <scope>NUCLEOTIDE SEQUENCE [LARGE SCALE GENOMIC DNA]</scope>
    <source>
        <strain evidence="13">N1-4(HMT)</strain>
    </source>
</reference>
<keyword evidence="2 8" id="KW-0597">Phosphoprotein</keyword>
<dbReference type="InterPro" id="IPR016032">
    <property type="entry name" value="Sig_transdc_resp-reg_C-effctor"/>
</dbReference>
<dbReference type="InterPro" id="IPR001867">
    <property type="entry name" value="OmpR/PhoB-type_DNA-bd"/>
</dbReference>
<feature type="modified residue" description="4-aspartylphosphate" evidence="8">
    <location>
        <position position="51"/>
    </location>
</feature>
<keyword evidence="5 9" id="KW-0238">DNA-binding</keyword>
<dbReference type="SMART" id="SM00862">
    <property type="entry name" value="Trans_reg_C"/>
    <property type="match status" value="1"/>
</dbReference>
<dbReference type="GO" id="GO:0005829">
    <property type="term" value="C:cytosol"/>
    <property type="evidence" value="ECO:0007669"/>
    <property type="project" value="TreeGrafter"/>
</dbReference>
<evidence type="ECO:0000256" key="6">
    <source>
        <dbReference type="ARBA" id="ARBA00023163"/>
    </source>
</evidence>
<dbReference type="FunFam" id="3.40.50.2300:FF:000001">
    <property type="entry name" value="DNA-binding response regulator PhoB"/>
    <property type="match status" value="1"/>
</dbReference>
<organism evidence="12 13">
    <name type="scientific">Clostridium saccharoperbutylacetonicum N1-4(HMT)</name>
    <dbReference type="NCBI Taxonomy" id="931276"/>
    <lineage>
        <taxon>Bacteria</taxon>
        <taxon>Bacillati</taxon>
        <taxon>Bacillota</taxon>
        <taxon>Clostridia</taxon>
        <taxon>Eubacteriales</taxon>
        <taxon>Clostridiaceae</taxon>
        <taxon>Clostridium</taxon>
    </lineage>
</organism>
<dbReference type="SUPFAM" id="SSF46894">
    <property type="entry name" value="C-terminal effector domain of the bipartite response regulators"/>
    <property type="match status" value="1"/>
</dbReference>
<dbReference type="GO" id="GO:0000976">
    <property type="term" value="F:transcription cis-regulatory region binding"/>
    <property type="evidence" value="ECO:0007669"/>
    <property type="project" value="TreeGrafter"/>
</dbReference>
<evidence type="ECO:0000256" key="5">
    <source>
        <dbReference type="ARBA" id="ARBA00023125"/>
    </source>
</evidence>